<dbReference type="Pfam" id="PF06100">
    <property type="entry name" value="MCRA"/>
    <property type="match status" value="1"/>
</dbReference>
<gene>
    <name evidence="1" type="ORF">OL497_18515</name>
</gene>
<dbReference type="RefSeq" id="WP_264732721.1">
    <property type="nucleotide sequence ID" value="NZ_JAPDNR010000001.1"/>
</dbReference>
<dbReference type="Proteomes" id="UP001207742">
    <property type="component" value="Unassembled WGS sequence"/>
</dbReference>
<dbReference type="GO" id="GO:0050151">
    <property type="term" value="F:oleate hydratase activity"/>
    <property type="evidence" value="ECO:0007669"/>
    <property type="project" value="UniProtKB-EC"/>
</dbReference>
<accession>A0ABT3IQ83</accession>
<dbReference type="PANTHER" id="PTHR37417:SF2">
    <property type="entry name" value="67 KDA MYOSIN-CROSS-REACTIVE ANTIGEN FAMILY PROTEIN (AFU_ORTHOLOGUE AFUA_5G09970)"/>
    <property type="match status" value="1"/>
</dbReference>
<proteinExistence type="predicted"/>
<dbReference type="InterPro" id="IPR010354">
    <property type="entry name" value="Oleate_hydratase"/>
</dbReference>
<reference evidence="1 2" key="1">
    <citation type="submission" date="2022-10" db="EMBL/GenBank/DDBJ databases">
        <title>Chitinophaga nivalis PC15 sp. nov., isolated from Pyeongchang county, South Korea.</title>
        <authorList>
            <person name="Trinh H.N."/>
        </authorList>
    </citation>
    <scope>NUCLEOTIDE SEQUENCE [LARGE SCALE GENOMIC DNA]</scope>
    <source>
        <strain evidence="1 2">PC14</strain>
    </source>
</reference>
<keyword evidence="2" id="KW-1185">Reference proteome</keyword>
<dbReference type="InterPro" id="IPR036188">
    <property type="entry name" value="FAD/NAD-bd_sf"/>
</dbReference>
<dbReference type="EC" id="4.2.1.53" evidence="1"/>
<sequence>MSIETANIKAYLVGGGIASFAAAAFLIRDGNIPGKNIYILEADDITGGSLDGAGQADAGYVIRGGRMLNFTYRCTYDLLADIPSLTDPRKSVYEEIMAFNDQVKTHAQARLVDKNAVIQDVSSMGFKERDRIDLIELFAIPEDVLGTRRIDEWFQPAFFQTNFWLMWCTTFAFQPWHSAVEFKRYLIRFIHEFPRIHTLAGVDRTPLNQFDSIIRPMQTWLKEQGVQFIMGARVTDIGFIPGIKEKTAEKIFYRHNGQAHTISMAPHDLVFVTNGSMTAGSTLGSMTTAPAPAAAGDNGSWALWKTLAGKYSDFGRPYVFNSRIEEAKWASFTITSKGHLFFQLMEQFSGNKPGTGALVTLKDSSWLLSIVLAYQPHFLQQPEGVTVCWSYGLFPDKTGDYVKKKMSECTGEEILEELIHHLQFTAHKASLLAEANCIPCMMPYITSQFLTRAKGDRPLVIPKGATNFAFLGQFTEIPDDVVFTVEYSVRSAQMAVYGLLDLDRTPPAIYKGQHDIKVLYQTMRTMHR</sequence>
<dbReference type="EMBL" id="JAPDNS010000002">
    <property type="protein sequence ID" value="MCW3485904.1"/>
    <property type="molecule type" value="Genomic_DNA"/>
</dbReference>
<dbReference type="SUPFAM" id="SSF51905">
    <property type="entry name" value="FAD/NAD(P)-binding domain"/>
    <property type="match status" value="1"/>
</dbReference>
<evidence type="ECO:0000313" key="2">
    <source>
        <dbReference type="Proteomes" id="UP001207742"/>
    </source>
</evidence>
<name>A0ABT3IQ83_9BACT</name>
<protein>
    <submittedName>
        <fullName evidence="1">Oleate hydratase</fullName>
        <ecNumber evidence="1">4.2.1.53</ecNumber>
    </submittedName>
</protein>
<keyword evidence="1" id="KW-0456">Lyase</keyword>
<dbReference type="NCBIfam" id="NF010584">
    <property type="entry name" value="PRK13977.1"/>
    <property type="match status" value="1"/>
</dbReference>
<organism evidence="1 2">
    <name type="scientific">Chitinophaga nivalis</name>
    <dbReference type="NCBI Taxonomy" id="2991709"/>
    <lineage>
        <taxon>Bacteria</taxon>
        <taxon>Pseudomonadati</taxon>
        <taxon>Bacteroidota</taxon>
        <taxon>Chitinophagia</taxon>
        <taxon>Chitinophagales</taxon>
        <taxon>Chitinophagaceae</taxon>
        <taxon>Chitinophaga</taxon>
    </lineage>
</organism>
<dbReference type="Gene3D" id="3.50.50.60">
    <property type="entry name" value="FAD/NAD(P)-binding domain"/>
    <property type="match status" value="2"/>
</dbReference>
<evidence type="ECO:0000313" key="1">
    <source>
        <dbReference type="EMBL" id="MCW3485904.1"/>
    </source>
</evidence>
<dbReference type="Gene3D" id="3.30.9.80">
    <property type="match status" value="1"/>
</dbReference>
<comment type="caution">
    <text evidence="1">The sequence shown here is derived from an EMBL/GenBank/DDBJ whole genome shotgun (WGS) entry which is preliminary data.</text>
</comment>
<dbReference type="PANTHER" id="PTHR37417">
    <property type="entry name" value="67 KDA MYOSIN-CROSS-REACTIVE ANTIGEN FAMILY PROTEIN (AFU_ORTHOLOGUE AFUA_5G09970)"/>
    <property type="match status" value="1"/>
</dbReference>